<dbReference type="GO" id="GO:0008270">
    <property type="term" value="F:zinc ion binding"/>
    <property type="evidence" value="ECO:0007669"/>
    <property type="project" value="InterPro"/>
</dbReference>
<feature type="domain" description="Peptidase M14" evidence="14">
    <location>
        <begin position="124"/>
        <end position="296"/>
    </location>
</feature>
<evidence type="ECO:0000256" key="12">
    <source>
        <dbReference type="PROSITE-ProRule" id="PRU01379"/>
    </source>
</evidence>
<gene>
    <name evidence="15" type="ORF">DAPPUDRAFT_117945</name>
</gene>
<dbReference type="PROSITE" id="PS00132">
    <property type="entry name" value="CARBOXYPEPT_ZN_1"/>
    <property type="match status" value="1"/>
</dbReference>
<name>E9HU79_DAPPU</name>
<accession>E9HU79</accession>
<evidence type="ECO:0000256" key="10">
    <source>
        <dbReference type="ARBA" id="ARBA00023157"/>
    </source>
</evidence>
<dbReference type="Pfam" id="PF02244">
    <property type="entry name" value="Propep_M14"/>
    <property type="match status" value="1"/>
</dbReference>
<dbReference type="GO" id="GO:0005615">
    <property type="term" value="C:extracellular space"/>
    <property type="evidence" value="ECO:0000318"/>
    <property type="project" value="GO_Central"/>
</dbReference>
<feature type="chain" id="PRO_5003238347" description="Zinc carboxypeptidase A 1" evidence="13">
    <location>
        <begin position="19"/>
        <end position="296"/>
    </location>
</feature>
<organism evidence="15 16">
    <name type="scientific">Daphnia pulex</name>
    <name type="common">Water flea</name>
    <dbReference type="NCBI Taxonomy" id="6669"/>
    <lineage>
        <taxon>Eukaryota</taxon>
        <taxon>Metazoa</taxon>
        <taxon>Ecdysozoa</taxon>
        <taxon>Arthropoda</taxon>
        <taxon>Crustacea</taxon>
        <taxon>Branchiopoda</taxon>
        <taxon>Diplostraca</taxon>
        <taxon>Cladocera</taxon>
        <taxon>Anomopoda</taxon>
        <taxon>Daphniidae</taxon>
        <taxon>Daphnia</taxon>
    </lineage>
</organism>
<reference evidence="15 16" key="1">
    <citation type="journal article" date="2011" name="Science">
        <title>The ecoresponsive genome of Daphnia pulex.</title>
        <authorList>
            <person name="Colbourne J.K."/>
            <person name="Pfrender M.E."/>
            <person name="Gilbert D."/>
            <person name="Thomas W.K."/>
            <person name="Tucker A."/>
            <person name="Oakley T.H."/>
            <person name="Tokishita S."/>
            <person name="Aerts A."/>
            <person name="Arnold G.J."/>
            <person name="Basu M.K."/>
            <person name="Bauer D.J."/>
            <person name="Caceres C.E."/>
            <person name="Carmel L."/>
            <person name="Casola C."/>
            <person name="Choi J.H."/>
            <person name="Detter J.C."/>
            <person name="Dong Q."/>
            <person name="Dusheyko S."/>
            <person name="Eads B.D."/>
            <person name="Frohlich T."/>
            <person name="Geiler-Samerotte K.A."/>
            <person name="Gerlach D."/>
            <person name="Hatcher P."/>
            <person name="Jogdeo S."/>
            <person name="Krijgsveld J."/>
            <person name="Kriventseva E.V."/>
            <person name="Kultz D."/>
            <person name="Laforsch C."/>
            <person name="Lindquist E."/>
            <person name="Lopez J."/>
            <person name="Manak J.R."/>
            <person name="Muller J."/>
            <person name="Pangilinan J."/>
            <person name="Patwardhan R.P."/>
            <person name="Pitluck S."/>
            <person name="Pritham E.J."/>
            <person name="Rechtsteiner A."/>
            <person name="Rho M."/>
            <person name="Rogozin I.B."/>
            <person name="Sakarya O."/>
            <person name="Salamov A."/>
            <person name="Schaack S."/>
            <person name="Shapiro H."/>
            <person name="Shiga Y."/>
            <person name="Skalitzky C."/>
            <person name="Smith Z."/>
            <person name="Souvorov A."/>
            <person name="Sung W."/>
            <person name="Tang Z."/>
            <person name="Tsuchiya D."/>
            <person name="Tu H."/>
            <person name="Vos H."/>
            <person name="Wang M."/>
            <person name="Wolf Y.I."/>
            <person name="Yamagata H."/>
            <person name="Yamada T."/>
            <person name="Ye Y."/>
            <person name="Shaw J.R."/>
            <person name="Andrews J."/>
            <person name="Crease T.J."/>
            <person name="Tang H."/>
            <person name="Lucas S.M."/>
            <person name="Robertson H.M."/>
            <person name="Bork P."/>
            <person name="Koonin E.V."/>
            <person name="Zdobnov E.M."/>
            <person name="Grigoriev I.V."/>
            <person name="Lynch M."/>
            <person name="Boore J.L."/>
        </authorList>
    </citation>
    <scope>NUCLEOTIDE SEQUENCE [LARGE SCALE GENOMIC DNA]</scope>
</reference>
<keyword evidence="3" id="KW-0121">Carboxypeptidase</keyword>
<feature type="signal peptide" evidence="13">
    <location>
        <begin position="1"/>
        <end position="18"/>
    </location>
</feature>
<dbReference type="InterPro" id="IPR000834">
    <property type="entry name" value="Peptidase_M14"/>
</dbReference>
<dbReference type="SUPFAM" id="SSF54897">
    <property type="entry name" value="Protease propeptides/inhibitors"/>
    <property type="match status" value="1"/>
</dbReference>
<dbReference type="EMBL" id="GL732800">
    <property type="protein sequence ID" value="EFX64697.1"/>
    <property type="molecule type" value="Genomic_DNA"/>
</dbReference>
<evidence type="ECO:0000256" key="5">
    <source>
        <dbReference type="ARBA" id="ARBA00022723"/>
    </source>
</evidence>
<evidence type="ECO:0000256" key="11">
    <source>
        <dbReference type="ARBA" id="ARBA00069039"/>
    </source>
</evidence>
<dbReference type="AlphaFoldDB" id="E9HU79"/>
<dbReference type="InterPro" id="IPR003146">
    <property type="entry name" value="M14A_act_pep"/>
</dbReference>
<sequence>MKIPIAMYCGLLLSIVAAAKIDYNGHVVIRAFPTTTEQLDVLKDWSTQSISFVDFWFLPTKIGKFVDIHVSPEWYSSVVQTLKDMNIFHKIQIADLGEMERQEQQNIALRRALYNGNKAIDLENYQTYEEVMVYLADLANTNALVSTKIGGSSQEGRDIVQTIISSDLSANKPVLFFECNMHAREWITAATCIWIIDQITSGYGSDSEITALVDQYDWKFVPIANPDGYAYTWSNVSVAIILLTLNNDRLWRKNRVFNGGWQLKIWVYEDSESQRFREILEILRDSERFYEISARF</sequence>
<proteinExistence type="inferred from homology"/>
<dbReference type="PhylomeDB" id="E9HU79"/>
<dbReference type="InParanoid" id="E9HU79"/>
<dbReference type="PROSITE" id="PS52035">
    <property type="entry name" value="PEPTIDASE_M14"/>
    <property type="match status" value="1"/>
</dbReference>
<evidence type="ECO:0000313" key="15">
    <source>
        <dbReference type="EMBL" id="EFX64697.1"/>
    </source>
</evidence>
<evidence type="ECO:0000313" key="16">
    <source>
        <dbReference type="Proteomes" id="UP000000305"/>
    </source>
</evidence>
<dbReference type="PANTHER" id="PTHR11705:SF91">
    <property type="entry name" value="FI01817P-RELATED"/>
    <property type="match status" value="1"/>
</dbReference>
<dbReference type="Pfam" id="PF00246">
    <property type="entry name" value="Peptidase_M14"/>
    <property type="match status" value="1"/>
</dbReference>
<comment type="caution">
    <text evidence="12">Lacks conserved residue(s) required for the propagation of feature annotation.</text>
</comment>
<protein>
    <recommendedName>
        <fullName evidence="11">Zinc carboxypeptidase A 1</fullName>
    </recommendedName>
</protein>
<dbReference type="STRING" id="6669.E9HU79"/>
<dbReference type="Proteomes" id="UP000000305">
    <property type="component" value="Unassembled WGS sequence"/>
</dbReference>
<dbReference type="GO" id="GO:0006508">
    <property type="term" value="P:proteolysis"/>
    <property type="evidence" value="ECO:0007669"/>
    <property type="project" value="UniProtKB-KW"/>
</dbReference>
<evidence type="ECO:0000256" key="4">
    <source>
        <dbReference type="ARBA" id="ARBA00022670"/>
    </source>
</evidence>
<keyword evidence="4" id="KW-0645">Protease</keyword>
<evidence type="ECO:0000256" key="13">
    <source>
        <dbReference type="SAM" id="SignalP"/>
    </source>
</evidence>
<evidence type="ECO:0000256" key="9">
    <source>
        <dbReference type="ARBA" id="ARBA00023049"/>
    </source>
</evidence>
<evidence type="ECO:0000256" key="1">
    <source>
        <dbReference type="ARBA" id="ARBA00001947"/>
    </source>
</evidence>
<evidence type="ECO:0000256" key="3">
    <source>
        <dbReference type="ARBA" id="ARBA00022645"/>
    </source>
</evidence>
<keyword evidence="5" id="KW-0479">Metal-binding</keyword>
<keyword evidence="8" id="KW-0862">Zinc</keyword>
<keyword evidence="9" id="KW-0482">Metalloprotease</keyword>
<dbReference type="KEGG" id="dpx:DAPPUDRAFT_117945"/>
<dbReference type="FunFam" id="3.30.70.340:FF:000002">
    <property type="entry name" value="Carboxypeptidase A"/>
    <property type="match status" value="1"/>
</dbReference>
<keyword evidence="16" id="KW-1185">Reference proteome</keyword>
<dbReference type="PANTHER" id="PTHR11705">
    <property type="entry name" value="PROTEASE FAMILY M14 CARBOXYPEPTIDASE A,B"/>
    <property type="match status" value="1"/>
</dbReference>
<dbReference type="FunFam" id="3.40.630.10:FF:000084">
    <property type="entry name" value="Carboxypeptidase B2"/>
    <property type="match status" value="1"/>
</dbReference>
<evidence type="ECO:0000256" key="8">
    <source>
        <dbReference type="ARBA" id="ARBA00022833"/>
    </source>
</evidence>
<evidence type="ECO:0000256" key="6">
    <source>
        <dbReference type="ARBA" id="ARBA00022729"/>
    </source>
</evidence>
<evidence type="ECO:0000256" key="7">
    <source>
        <dbReference type="ARBA" id="ARBA00022801"/>
    </source>
</evidence>
<dbReference type="eggNOG" id="KOG2650">
    <property type="taxonomic scope" value="Eukaryota"/>
</dbReference>
<keyword evidence="6 13" id="KW-0732">Signal</keyword>
<dbReference type="SUPFAM" id="SSF53187">
    <property type="entry name" value="Zn-dependent exopeptidases"/>
    <property type="match status" value="1"/>
</dbReference>
<keyword evidence="7" id="KW-0378">Hydrolase</keyword>
<dbReference type="GO" id="GO:0004181">
    <property type="term" value="F:metallocarboxypeptidase activity"/>
    <property type="evidence" value="ECO:0007669"/>
    <property type="project" value="InterPro"/>
</dbReference>
<dbReference type="InterPro" id="IPR036990">
    <property type="entry name" value="M14A-like_propep"/>
</dbReference>
<dbReference type="OrthoDB" id="3626597at2759"/>
<dbReference type="InterPro" id="IPR057246">
    <property type="entry name" value="CARBOXYPEPT_ZN_1"/>
</dbReference>
<dbReference type="Gene3D" id="3.40.630.10">
    <property type="entry name" value="Zn peptidases"/>
    <property type="match status" value="1"/>
</dbReference>
<comment type="similarity">
    <text evidence="2 12">Belongs to the peptidase M14 family.</text>
</comment>
<keyword evidence="10" id="KW-1015">Disulfide bond</keyword>
<dbReference type="Gene3D" id="3.30.70.340">
    <property type="entry name" value="Metallocarboxypeptidase-like"/>
    <property type="match status" value="1"/>
</dbReference>
<evidence type="ECO:0000259" key="14">
    <source>
        <dbReference type="PROSITE" id="PS52035"/>
    </source>
</evidence>
<evidence type="ECO:0000256" key="2">
    <source>
        <dbReference type="ARBA" id="ARBA00005988"/>
    </source>
</evidence>
<dbReference type="SMART" id="SM00631">
    <property type="entry name" value="Zn_pept"/>
    <property type="match status" value="1"/>
</dbReference>
<comment type="cofactor">
    <cofactor evidence="1">
        <name>Zn(2+)</name>
        <dbReference type="ChEBI" id="CHEBI:29105"/>
    </cofactor>
</comment>
<dbReference type="HOGENOM" id="CLU_940931_0_0_1"/>